<dbReference type="GO" id="GO:0003677">
    <property type="term" value="F:DNA binding"/>
    <property type="evidence" value="ECO:0007669"/>
    <property type="project" value="InterPro"/>
</dbReference>
<dbReference type="Pfam" id="PF01527">
    <property type="entry name" value="HTH_Tnp_1"/>
    <property type="match status" value="1"/>
</dbReference>
<evidence type="ECO:0000313" key="2">
    <source>
        <dbReference type="Proteomes" id="UP000254876"/>
    </source>
</evidence>
<dbReference type="Proteomes" id="UP000254876">
    <property type="component" value="Unassembled WGS sequence"/>
</dbReference>
<sequence length="40" mass="4729">MKKIRFTEPQIVRALEEGEEGRQAEAIFRELEISKATFYN</sequence>
<evidence type="ECO:0008006" key="3">
    <source>
        <dbReference type="Google" id="ProtNLM"/>
    </source>
</evidence>
<dbReference type="EMBL" id="UFYD01000003">
    <property type="protein sequence ID" value="STF08891.1"/>
    <property type="molecule type" value="Genomic_DNA"/>
</dbReference>
<dbReference type="InterPro" id="IPR002514">
    <property type="entry name" value="Transposase_8"/>
</dbReference>
<organism evidence="1 2">
    <name type="scientific">Elizabethkingia anophelis</name>
    <dbReference type="NCBI Taxonomy" id="1117645"/>
    <lineage>
        <taxon>Bacteria</taxon>
        <taxon>Pseudomonadati</taxon>
        <taxon>Bacteroidota</taxon>
        <taxon>Flavobacteriia</taxon>
        <taxon>Flavobacteriales</taxon>
        <taxon>Weeksellaceae</taxon>
        <taxon>Elizabethkingia</taxon>
    </lineage>
</organism>
<gene>
    <name evidence="1" type="ORF">NCTC10588_04107</name>
</gene>
<dbReference type="GO" id="GO:0004803">
    <property type="term" value="F:transposase activity"/>
    <property type="evidence" value="ECO:0007669"/>
    <property type="project" value="InterPro"/>
</dbReference>
<accession>A0A7Z7M010</accession>
<comment type="caution">
    <text evidence="1">The sequence shown here is derived from an EMBL/GenBank/DDBJ whole genome shotgun (WGS) entry which is preliminary data.</text>
</comment>
<reference evidence="1 2" key="1">
    <citation type="submission" date="2018-06" db="EMBL/GenBank/DDBJ databases">
        <authorList>
            <consortium name="Pathogen Informatics"/>
            <person name="Doyle S."/>
        </authorList>
    </citation>
    <scope>NUCLEOTIDE SEQUENCE [LARGE SCALE GENOMIC DNA]</scope>
    <source>
        <strain evidence="1 2">NCTC10588</strain>
    </source>
</reference>
<protein>
    <recommendedName>
        <fullName evidence="3">Transposase</fullName>
    </recommendedName>
</protein>
<proteinExistence type="predicted"/>
<dbReference type="AlphaFoldDB" id="A0A7Z7M010"/>
<evidence type="ECO:0000313" key="1">
    <source>
        <dbReference type="EMBL" id="STF08891.1"/>
    </source>
</evidence>
<dbReference type="GO" id="GO:0006313">
    <property type="term" value="P:DNA transposition"/>
    <property type="evidence" value="ECO:0007669"/>
    <property type="project" value="InterPro"/>
</dbReference>
<name>A0A7Z7M010_9FLAO</name>